<evidence type="ECO:0000313" key="1">
    <source>
        <dbReference type="EMBL" id="AUB37958.1"/>
    </source>
</evidence>
<keyword evidence="2" id="KW-1185">Reference proteome</keyword>
<dbReference type="KEGG" id="nfl:COO91_03910"/>
<name>A0A2K8SRD3_9NOSO</name>
<protein>
    <submittedName>
        <fullName evidence="1">Uncharacterized protein</fullName>
    </submittedName>
</protein>
<dbReference type="EMBL" id="CP024785">
    <property type="protein sequence ID" value="AUB37958.1"/>
    <property type="molecule type" value="Genomic_DNA"/>
</dbReference>
<dbReference type="Proteomes" id="UP000232003">
    <property type="component" value="Chromosome"/>
</dbReference>
<evidence type="ECO:0000313" key="2">
    <source>
        <dbReference type="Proteomes" id="UP000232003"/>
    </source>
</evidence>
<dbReference type="AlphaFoldDB" id="A0A2K8SRD3"/>
<dbReference type="OrthoDB" id="463858at2"/>
<proteinExistence type="predicted"/>
<accession>A0A2K8SRD3</accession>
<sequence>MLNGLRQKAIVKPGGVIEICSPELPPGATVEVIVLLESPPKHSEKPLISFIGSAKGSFATPEEVDKFIRQERDAWEF</sequence>
<organism evidence="1 2">
    <name type="scientific">Nostoc flagelliforme CCNUN1</name>
    <dbReference type="NCBI Taxonomy" id="2038116"/>
    <lineage>
        <taxon>Bacteria</taxon>
        <taxon>Bacillati</taxon>
        <taxon>Cyanobacteriota</taxon>
        <taxon>Cyanophyceae</taxon>
        <taxon>Nostocales</taxon>
        <taxon>Nostocaceae</taxon>
        <taxon>Nostoc</taxon>
    </lineage>
</organism>
<reference evidence="1 2" key="1">
    <citation type="submission" date="2017-11" db="EMBL/GenBank/DDBJ databases">
        <title>Complete genome of a free-living desiccation-tolerant cyanobacterium and its photosynthetic adaptation to extreme terrestrial habitat.</title>
        <authorList>
            <person name="Shang J."/>
        </authorList>
    </citation>
    <scope>NUCLEOTIDE SEQUENCE [LARGE SCALE GENOMIC DNA]</scope>
    <source>
        <strain evidence="1 2">CCNUN1</strain>
    </source>
</reference>
<dbReference type="RefSeq" id="WP_100899433.1">
    <property type="nucleotide sequence ID" value="NZ_CAWNNC010000001.1"/>
</dbReference>
<gene>
    <name evidence="1" type="ORF">COO91_03910</name>
</gene>